<comment type="caution">
    <text evidence="1">The sequence shown here is derived from an EMBL/GenBank/DDBJ whole genome shotgun (WGS) entry which is preliminary data.</text>
</comment>
<name>A0A0G2HYV5_9EURO</name>
<evidence type="ECO:0000313" key="1">
    <source>
        <dbReference type="EMBL" id="KKZ62990.1"/>
    </source>
</evidence>
<dbReference type="Proteomes" id="UP000034164">
    <property type="component" value="Unassembled WGS sequence"/>
</dbReference>
<dbReference type="AlphaFoldDB" id="A0A0G2HYV5"/>
<dbReference type="VEuPathDB" id="FungiDB:EMCG_02702"/>
<organism evidence="1 2">
    <name type="scientific">[Emmonsia] crescens</name>
    <dbReference type="NCBI Taxonomy" id="73230"/>
    <lineage>
        <taxon>Eukaryota</taxon>
        <taxon>Fungi</taxon>
        <taxon>Dikarya</taxon>
        <taxon>Ascomycota</taxon>
        <taxon>Pezizomycotina</taxon>
        <taxon>Eurotiomycetes</taxon>
        <taxon>Eurotiomycetidae</taxon>
        <taxon>Onygenales</taxon>
        <taxon>Ajellomycetaceae</taxon>
        <taxon>Emergomyces</taxon>
    </lineage>
</organism>
<proteinExistence type="predicted"/>
<sequence>MASDYSLRIRSCGEIDKGDICLHQTVQFVLKAICSNTTKNPDPFSELVMHCQIKTTSPEPSNVVSISNEHPMEINWGPSPVNRQHKLSDELGHSCSVKFEKPGRVEVTFTLTRANGDVLATVLQPIFGVMSIPHNMSDTLQAPDDTAET</sequence>
<protein>
    <submittedName>
        <fullName evidence="1">Uncharacterized protein</fullName>
    </submittedName>
</protein>
<evidence type="ECO:0000313" key="2">
    <source>
        <dbReference type="Proteomes" id="UP000034164"/>
    </source>
</evidence>
<gene>
    <name evidence="1" type="ORF">EMCG_02702</name>
</gene>
<dbReference type="EMBL" id="LCZI01001016">
    <property type="protein sequence ID" value="KKZ62990.1"/>
    <property type="molecule type" value="Genomic_DNA"/>
</dbReference>
<accession>A0A0G2HYV5</accession>
<reference evidence="2" key="1">
    <citation type="journal article" date="2015" name="PLoS Genet.">
        <title>The dynamic genome and transcriptome of the human fungal pathogen Blastomyces and close relative Emmonsia.</title>
        <authorList>
            <person name="Munoz J.F."/>
            <person name="Gauthier G.M."/>
            <person name="Desjardins C.A."/>
            <person name="Gallo J.E."/>
            <person name="Holder J."/>
            <person name="Sullivan T.D."/>
            <person name="Marty A.J."/>
            <person name="Carmen J.C."/>
            <person name="Chen Z."/>
            <person name="Ding L."/>
            <person name="Gujja S."/>
            <person name="Magrini V."/>
            <person name="Misas E."/>
            <person name="Mitreva M."/>
            <person name="Priest M."/>
            <person name="Saif S."/>
            <person name="Whiston E.A."/>
            <person name="Young S."/>
            <person name="Zeng Q."/>
            <person name="Goldman W.E."/>
            <person name="Mardis E.R."/>
            <person name="Taylor J.W."/>
            <person name="McEwen J.G."/>
            <person name="Clay O.K."/>
            <person name="Klein B.S."/>
            <person name="Cuomo C.A."/>
        </authorList>
    </citation>
    <scope>NUCLEOTIDE SEQUENCE [LARGE SCALE GENOMIC DNA]</scope>
    <source>
        <strain evidence="2">UAMH 3008</strain>
    </source>
</reference>